<feature type="compositionally biased region" description="Low complexity" evidence="3">
    <location>
        <begin position="461"/>
        <end position="479"/>
    </location>
</feature>
<evidence type="ECO:0000313" key="4">
    <source>
        <dbReference type="EnsemblMetazoa" id="RPRC005696-PA"/>
    </source>
</evidence>
<dbReference type="InParanoid" id="T1HNS2"/>
<dbReference type="VEuPathDB" id="VectorBase:RPRC005696"/>
<evidence type="ECO:0000256" key="3">
    <source>
        <dbReference type="SAM" id="MobiDB-lite"/>
    </source>
</evidence>
<dbReference type="Pfam" id="PF16071">
    <property type="entry name" value="DUF4812"/>
    <property type="match status" value="1"/>
</dbReference>
<organism evidence="4 5">
    <name type="scientific">Rhodnius prolixus</name>
    <name type="common">Triatomid bug</name>
    <dbReference type="NCBI Taxonomy" id="13249"/>
    <lineage>
        <taxon>Eukaryota</taxon>
        <taxon>Metazoa</taxon>
        <taxon>Ecdysozoa</taxon>
        <taxon>Arthropoda</taxon>
        <taxon>Hexapoda</taxon>
        <taxon>Insecta</taxon>
        <taxon>Pterygota</taxon>
        <taxon>Neoptera</taxon>
        <taxon>Paraneoptera</taxon>
        <taxon>Hemiptera</taxon>
        <taxon>Heteroptera</taxon>
        <taxon>Panheteroptera</taxon>
        <taxon>Cimicomorpha</taxon>
        <taxon>Reduviidae</taxon>
        <taxon>Triatominae</taxon>
        <taxon>Rhodnius</taxon>
    </lineage>
</organism>
<dbReference type="Proteomes" id="UP000015103">
    <property type="component" value="Unassembled WGS sequence"/>
</dbReference>
<dbReference type="Pfam" id="PF22611">
    <property type="entry name" value="CFAP126"/>
    <property type="match status" value="1"/>
</dbReference>
<dbReference type="CDD" id="cd23705">
    <property type="entry name" value="Flattop"/>
    <property type="match status" value="1"/>
</dbReference>
<dbReference type="AlphaFoldDB" id="T1HNS2"/>
<dbReference type="eggNOG" id="ENOG502S0E6">
    <property type="taxonomic scope" value="Eukaryota"/>
</dbReference>
<dbReference type="InterPro" id="IPR032084">
    <property type="entry name" value="DUF4812"/>
</dbReference>
<proteinExistence type="inferred from homology"/>
<evidence type="ECO:0000313" key="5">
    <source>
        <dbReference type="Proteomes" id="UP000015103"/>
    </source>
</evidence>
<dbReference type="STRING" id="13249.T1HNS2"/>
<feature type="compositionally biased region" description="Low complexity" evidence="3">
    <location>
        <begin position="123"/>
        <end position="135"/>
    </location>
</feature>
<name>T1HNS2_RHOPR</name>
<dbReference type="OMA" id="LAICWDY"/>
<feature type="region of interest" description="Disordered" evidence="3">
    <location>
        <begin position="455"/>
        <end position="489"/>
    </location>
</feature>
<sequence length="546" mass="61404">YERSFRAERLGNWEVNKWYPHIRPRQRKGHTKIIADDRGHLLPGVRRIEPWGHFRSTWQLPRRITRNIGKQLAGKMKSLISAAELNAPRFPTKPQTSWEKRSSHIPLVDPKLGYPSEAKHSSTTESKSTPSSLPPAVSSSIMIDDKDVERLNDYQPYDKDEHDFTHPMDSGKASSKHSSARSSRSSSKSSRRSTGSKKEIDLLLKSPPLITDFISSQYSRDLAQDNLKHQPLPDTVHHEAFKALQMKKSKHPGTALENLPQAVAVGHKKFVSPGPTQCSKLNVYRPKTAGEVFAKGAPLEQIERPKTCRIKDLHEIDLALCWDLVPDKPEDEPKRPAHIDGSNGSIAPSVFAVIKPKADDQQQQQQQQNEAKKPSSAATTKCTDPRHKPKTAWAENIKPPKILYSSSPNLTTARENHMEHHKNKSLNARPCVACDLKNVHDPGRRPKSDYKMAFKAGVPNSTSNGSKSGSHQSSNKSQTKPLSIPKPKTPFARKSYSIHTLVPPFSLWPGTTGMDYPEHWRLASVYQHSYKPIELRKKPLLQGVFH</sequence>
<dbReference type="GO" id="GO:0044782">
    <property type="term" value="P:cilium organization"/>
    <property type="evidence" value="ECO:0007669"/>
    <property type="project" value="TreeGrafter"/>
</dbReference>
<accession>T1HNS2</accession>
<feature type="region of interest" description="Disordered" evidence="3">
    <location>
        <begin position="87"/>
        <end position="199"/>
    </location>
</feature>
<dbReference type="HOGENOM" id="CLU_408410_0_0_1"/>
<feature type="compositionally biased region" description="Basic and acidic residues" evidence="3">
    <location>
        <begin position="143"/>
        <end position="166"/>
    </location>
</feature>
<protein>
    <recommendedName>
        <fullName evidence="2">Cilia- and flagella-associated protein 126</fullName>
    </recommendedName>
</protein>
<dbReference type="EMBL" id="ACPB03018043">
    <property type="status" value="NOT_ANNOTATED_CDS"/>
    <property type="molecule type" value="Genomic_DNA"/>
</dbReference>
<dbReference type="InterPro" id="IPR038797">
    <property type="entry name" value="Fltp"/>
</dbReference>
<keyword evidence="5" id="KW-1185">Reference proteome</keyword>
<dbReference type="GO" id="GO:0036064">
    <property type="term" value="C:ciliary basal body"/>
    <property type="evidence" value="ECO:0007669"/>
    <property type="project" value="TreeGrafter"/>
</dbReference>
<dbReference type="EnsemblMetazoa" id="RPRC005696-RA">
    <property type="protein sequence ID" value="RPRC005696-PA"/>
    <property type="gene ID" value="RPRC005696"/>
</dbReference>
<comment type="similarity">
    <text evidence="1">Belongs to the Flattop family.</text>
</comment>
<evidence type="ECO:0000256" key="2">
    <source>
        <dbReference type="ARBA" id="ARBA00033306"/>
    </source>
</evidence>
<dbReference type="PANTHER" id="PTHR34639">
    <property type="entry name" value="PROTEIN FLATTOP"/>
    <property type="match status" value="1"/>
</dbReference>
<reference evidence="4" key="1">
    <citation type="submission" date="2015-05" db="UniProtKB">
        <authorList>
            <consortium name="EnsemblMetazoa"/>
        </authorList>
    </citation>
    <scope>IDENTIFICATION</scope>
</reference>
<evidence type="ECO:0000256" key="1">
    <source>
        <dbReference type="ARBA" id="ARBA00009887"/>
    </source>
</evidence>
<dbReference type="PANTHER" id="PTHR34639:SF1">
    <property type="entry name" value="PROTEIN FLATTOP"/>
    <property type="match status" value="1"/>
</dbReference>
<feature type="region of interest" description="Disordered" evidence="3">
    <location>
        <begin position="356"/>
        <end position="408"/>
    </location>
</feature>